<reference evidence="1 2" key="1">
    <citation type="submission" date="2009-11" db="EMBL/GenBank/DDBJ databases">
        <authorList>
            <person name="Weinstock G."/>
            <person name="Sodergren E."/>
            <person name="Clifton S."/>
            <person name="Fulton L."/>
            <person name="Fulton B."/>
            <person name="Courtney L."/>
            <person name="Fronick C."/>
            <person name="Harrison M."/>
            <person name="Strong C."/>
            <person name="Farmer C."/>
            <person name="Delahaunty K."/>
            <person name="Markovic C."/>
            <person name="Hall O."/>
            <person name="Minx P."/>
            <person name="Tomlinson C."/>
            <person name="Mitreva M."/>
            <person name="Nelson J."/>
            <person name="Hou S."/>
            <person name="Wollam A."/>
            <person name="Pepin K.H."/>
            <person name="Johnson M."/>
            <person name="Bhonagiri V."/>
            <person name="Nash W.E."/>
            <person name="Warren W."/>
            <person name="Chinwalla A."/>
            <person name="Mardis E.R."/>
            <person name="Wilson R.K."/>
        </authorList>
    </citation>
    <scope>NUCLEOTIDE SEQUENCE [LARGE SCALE GENOMIC DNA]</scope>
    <source>
        <strain evidence="1 2">DSM 20093</strain>
    </source>
</reference>
<evidence type="ECO:0000313" key="1">
    <source>
        <dbReference type="EMBL" id="EFA23393.1"/>
    </source>
</evidence>
<dbReference type="EMBL" id="ABXB03000002">
    <property type="protein sequence ID" value="EFA23393.1"/>
    <property type="molecule type" value="Genomic_DNA"/>
</dbReference>
<organism evidence="1 2">
    <name type="scientific">Bifidobacterium gallicum DSM 20093 = LMG 11596</name>
    <dbReference type="NCBI Taxonomy" id="561180"/>
    <lineage>
        <taxon>Bacteria</taxon>
        <taxon>Bacillati</taxon>
        <taxon>Actinomycetota</taxon>
        <taxon>Actinomycetes</taxon>
        <taxon>Bifidobacteriales</taxon>
        <taxon>Bifidobacteriaceae</taxon>
        <taxon>Bifidobacterium</taxon>
    </lineage>
</organism>
<sequence length="328" mass="35682">MIMTQLSDGSVEQIAAIPALREAAHAAAELMALWPLTKAEQLDNDAKYGEDLQVRITQMIAQVLCGQQISRADADFVYEGADSIPGVDQSVVEALAAANDAYDQMASYSDDHDVQLLFDADDMLAHSDAAHAAEVAWDDDTRQVIADFLSDAQTYVQTRVEADGHWLISLEQSVVAQRFALLVIVADMLLHAVSGIGKHLTAEIGGADDQRITTLARHAVPLVLVVNEFAEQLGLPRLCCKPERLHGVLAAYATPNSDTLASDSSRVLAEELAPLAVAEWHRHRDDVLWDAAEAKKRSREEDEAKSKAALAAKFAHVKDDPTKKTVEL</sequence>
<gene>
    <name evidence="1" type="ORF">BIFGAL_03514</name>
</gene>
<dbReference type="Proteomes" id="UP000003656">
    <property type="component" value="Unassembled WGS sequence"/>
</dbReference>
<dbReference type="STRING" id="561180.BIFGAL_03514"/>
<name>D1NUI9_9BIFI</name>
<dbReference type="eggNOG" id="ENOG5032K3E">
    <property type="taxonomic scope" value="Bacteria"/>
</dbReference>
<proteinExistence type="predicted"/>
<accession>D1NUI9</accession>
<evidence type="ECO:0000313" key="2">
    <source>
        <dbReference type="Proteomes" id="UP000003656"/>
    </source>
</evidence>
<comment type="caution">
    <text evidence="1">The sequence shown here is derived from an EMBL/GenBank/DDBJ whole genome shotgun (WGS) entry which is preliminary data.</text>
</comment>
<dbReference type="AlphaFoldDB" id="D1NUI9"/>
<protein>
    <submittedName>
        <fullName evidence="1">Uncharacterized protein</fullName>
    </submittedName>
</protein>